<keyword evidence="2" id="KW-1185">Reference proteome</keyword>
<evidence type="ECO:0000313" key="2">
    <source>
        <dbReference type="Proteomes" id="UP000829694"/>
    </source>
</evidence>
<dbReference type="KEGG" id="vg:80539366"/>
<protein>
    <submittedName>
        <fullName evidence="1">Maph2</fullName>
    </submittedName>
</protein>
<sequence>MDLLGFMRNAGFKADARDIINQMKWNVSLKRKLASNFGEDVTLTIDEVIELLETVYNMTLKIRSNKDKMTTSNNSPSLVIQDSVITDFSAPKLISLDSSVSRNNNIKIVCGDKKVAKNSNNTTTNSSSPEKMHHNVASVVHLTDNNEDKVVNTESEV</sequence>
<accession>A0AAE7ML86</accession>
<reference evidence="1" key="1">
    <citation type="journal article" date="2020" name="Viruses">
        <title>Genome Analysis of a Novel Clade b Betabaculovirus Isolated from the Legume Pest Matsumuraeses phaseoli (Lepidoptera: Tortricidae).</title>
        <authorList>
            <person name="Shu R."/>
            <person name="Meng Q."/>
            <person name="Miao L."/>
            <person name="Liang H."/>
            <person name="Chen J."/>
            <person name="Xu Y."/>
            <person name="Cheng L."/>
            <person name="Jin W."/>
            <person name="Qin Q."/>
            <person name="Zhang H."/>
        </authorList>
    </citation>
    <scope>NUCLEOTIDE SEQUENCE</scope>
    <source>
        <strain evidence="1">IOZ01</strain>
    </source>
</reference>
<name>A0AAE7ML86_9BBAC</name>
<dbReference type="Proteomes" id="UP000829694">
    <property type="component" value="Segment"/>
</dbReference>
<dbReference type="GeneID" id="80539366"/>
<proteinExistence type="predicted"/>
<gene>
    <name evidence="1" type="primary">Maph2</name>
    <name evidence="1" type="ORF">H4Q86_002</name>
</gene>
<organism evidence="1 2">
    <name type="scientific">Matsumuraeses phaseoli granulovirus</name>
    <dbReference type="NCBI Taxonomy" id="2760664"/>
    <lineage>
        <taxon>Viruses</taxon>
        <taxon>Viruses incertae sedis</taxon>
        <taxon>Naldaviricetes</taxon>
        <taxon>Lefavirales</taxon>
        <taxon>Baculoviridae</taxon>
        <taxon>Betabaculovirus</taxon>
        <taxon>Betabaculovirus maphaseoli</taxon>
    </lineage>
</organism>
<dbReference type="RefSeq" id="YP_010800720.1">
    <property type="nucleotide sequence ID" value="NC_076905.1"/>
</dbReference>
<evidence type="ECO:0000313" key="1">
    <source>
        <dbReference type="EMBL" id="QOD39965.1"/>
    </source>
</evidence>
<dbReference type="EMBL" id="MT844067">
    <property type="protein sequence ID" value="QOD39965.1"/>
    <property type="molecule type" value="Genomic_DNA"/>
</dbReference>